<accession>E1IEK0</accession>
<evidence type="ECO:0000256" key="3">
    <source>
        <dbReference type="ARBA" id="ARBA00022692"/>
    </source>
</evidence>
<feature type="transmembrane region" description="Helical" evidence="6">
    <location>
        <begin position="59"/>
        <end position="80"/>
    </location>
</feature>
<reference evidence="7 8" key="1">
    <citation type="journal article" date="2011" name="J. Bacteriol.">
        <title>Draft genome sequence of the anoxygenic filamentous phototrophic bacterium Oscillochloris trichoides subsp. DG-6.</title>
        <authorList>
            <person name="Kuznetsov B.B."/>
            <person name="Ivanovsky R.N."/>
            <person name="Keppen O.I."/>
            <person name="Sukhacheva M.V."/>
            <person name="Bumazhkin B.K."/>
            <person name="Patutina E.O."/>
            <person name="Beletsky A.V."/>
            <person name="Mardanov A.V."/>
            <person name="Baslerov R.V."/>
            <person name="Panteleeva A.N."/>
            <person name="Kolganova T.V."/>
            <person name="Ravin N.V."/>
            <person name="Skryabin K.G."/>
        </authorList>
    </citation>
    <scope>NUCLEOTIDE SEQUENCE [LARGE SCALE GENOMIC DNA]</scope>
    <source>
        <strain evidence="7 8">DG-6</strain>
    </source>
</reference>
<keyword evidence="2" id="KW-1003">Cell membrane</keyword>
<dbReference type="Proteomes" id="UP000054010">
    <property type="component" value="Unassembled WGS sequence"/>
</dbReference>
<evidence type="ECO:0000256" key="6">
    <source>
        <dbReference type="SAM" id="Phobius"/>
    </source>
</evidence>
<feature type="transmembrane region" description="Helical" evidence="6">
    <location>
        <begin position="262"/>
        <end position="282"/>
    </location>
</feature>
<dbReference type="HOGENOM" id="CLU_048072_2_0_0"/>
<feature type="transmembrane region" description="Helical" evidence="6">
    <location>
        <begin position="231"/>
        <end position="250"/>
    </location>
</feature>
<dbReference type="AlphaFoldDB" id="E1IEK0"/>
<keyword evidence="5 6" id="KW-0472">Membrane</keyword>
<sequence>MENRRMSVPETESVAPEERRKRNLLLVIRFLGSGGLLTYLIWQANPANIWAAWQRADPWLIGLAILIQFLCIGLSALKWGVLLHTHNQQQPYRWLLGTYLIGQFANNFLPTSVGGDAIRIVQLGRRINNYAEASASVFMERLTGFLALSLIANVALLFTSTNLFGTRLVTDATLTLLALGFGLVAIMAVVVSFAAPWLLGHVGRYIPNAVRKPLQKIADAFGIYATDRGTMLKAMGLSVLFHLLWISLHYICGRALHIDAPLLLFALMVPLTDIVGLAPIFFNNLGARDLVFTLYLNQIGIATSTALALAFTAFSIRLLVSSVGGLVILFGGRR</sequence>
<feature type="transmembrane region" description="Helical" evidence="6">
    <location>
        <begin position="176"/>
        <end position="199"/>
    </location>
</feature>
<dbReference type="GO" id="GO:0005886">
    <property type="term" value="C:plasma membrane"/>
    <property type="evidence" value="ECO:0007669"/>
    <property type="project" value="UniProtKB-SubCell"/>
</dbReference>
<dbReference type="STRING" id="765420.OSCT_1751"/>
<keyword evidence="8" id="KW-1185">Reference proteome</keyword>
<dbReference type="InterPro" id="IPR022791">
    <property type="entry name" value="L-PG_synthase/AglD"/>
</dbReference>
<dbReference type="eggNOG" id="COG0392">
    <property type="taxonomic scope" value="Bacteria"/>
</dbReference>
<feature type="transmembrane region" description="Helical" evidence="6">
    <location>
        <begin position="142"/>
        <end position="164"/>
    </location>
</feature>
<keyword evidence="3 6" id="KW-0812">Transmembrane</keyword>
<dbReference type="PANTHER" id="PTHR40277:SF1">
    <property type="entry name" value="BLL5419 PROTEIN"/>
    <property type="match status" value="1"/>
</dbReference>
<comment type="caution">
    <text evidence="7">The sequence shown here is derived from an EMBL/GenBank/DDBJ whole genome shotgun (WGS) entry which is preliminary data.</text>
</comment>
<protein>
    <submittedName>
        <fullName evidence="7">Integral membrane protein</fullName>
    </submittedName>
</protein>
<name>E1IEK0_9CHLR</name>
<evidence type="ECO:0000313" key="7">
    <source>
        <dbReference type="EMBL" id="EFO80392.1"/>
    </source>
</evidence>
<evidence type="ECO:0000256" key="4">
    <source>
        <dbReference type="ARBA" id="ARBA00022989"/>
    </source>
</evidence>
<organism evidence="7 8">
    <name type="scientific">Oscillochloris trichoides DG-6</name>
    <dbReference type="NCBI Taxonomy" id="765420"/>
    <lineage>
        <taxon>Bacteria</taxon>
        <taxon>Bacillati</taxon>
        <taxon>Chloroflexota</taxon>
        <taxon>Chloroflexia</taxon>
        <taxon>Chloroflexales</taxon>
        <taxon>Chloroflexineae</taxon>
        <taxon>Oscillochloridaceae</taxon>
        <taxon>Oscillochloris</taxon>
    </lineage>
</organism>
<evidence type="ECO:0000313" key="8">
    <source>
        <dbReference type="Proteomes" id="UP000054010"/>
    </source>
</evidence>
<feature type="transmembrane region" description="Helical" evidence="6">
    <location>
        <begin position="302"/>
        <end position="330"/>
    </location>
</feature>
<evidence type="ECO:0000256" key="2">
    <source>
        <dbReference type="ARBA" id="ARBA00022475"/>
    </source>
</evidence>
<evidence type="ECO:0000256" key="1">
    <source>
        <dbReference type="ARBA" id="ARBA00004651"/>
    </source>
</evidence>
<keyword evidence="4 6" id="KW-1133">Transmembrane helix</keyword>
<dbReference type="PANTHER" id="PTHR40277">
    <property type="entry name" value="BLL5419 PROTEIN"/>
    <property type="match status" value="1"/>
</dbReference>
<dbReference type="EMBL" id="ADVR01000053">
    <property type="protein sequence ID" value="EFO80392.1"/>
    <property type="molecule type" value="Genomic_DNA"/>
</dbReference>
<feature type="transmembrane region" description="Helical" evidence="6">
    <location>
        <begin position="92"/>
        <end position="109"/>
    </location>
</feature>
<proteinExistence type="predicted"/>
<dbReference type="NCBIfam" id="TIGR00374">
    <property type="entry name" value="flippase-like domain"/>
    <property type="match status" value="1"/>
</dbReference>
<gene>
    <name evidence="7" type="ORF">OSCT_1751</name>
</gene>
<evidence type="ECO:0000256" key="5">
    <source>
        <dbReference type="ARBA" id="ARBA00023136"/>
    </source>
</evidence>
<dbReference type="Pfam" id="PF03706">
    <property type="entry name" value="LPG_synthase_TM"/>
    <property type="match status" value="1"/>
</dbReference>
<feature type="transmembrane region" description="Helical" evidence="6">
    <location>
        <begin position="24"/>
        <end position="44"/>
    </location>
</feature>
<comment type="subcellular location">
    <subcellularLocation>
        <location evidence="1">Cell membrane</location>
        <topology evidence="1">Multi-pass membrane protein</topology>
    </subcellularLocation>
</comment>